<feature type="transmembrane region" description="Helical" evidence="6">
    <location>
        <begin position="287"/>
        <end position="306"/>
    </location>
</feature>
<organism evidence="8 9">
    <name type="scientific">Deinococcus soli</name>
    <name type="common">ex Cha et al. 2016</name>
    <dbReference type="NCBI Taxonomy" id="1309411"/>
    <lineage>
        <taxon>Bacteria</taxon>
        <taxon>Thermotogati</taxon>
        <taxon>Deinococcota</taxon>
        <taxon>Deinococci</taxon>
        <taxon>Deinococcales</taxon>
        <taxon>Deinococcaceae</taxon>
        <taxon>Deinococcus</taxon>
    </lineage>
</organism>
<evidence type="ECO:0000259" key="7">
    <source>
        <dbReference type="PROSITE" id="PS50850"/>
    </source>
</evidence>
<keyword evidence="4 6" id="KW-1133">Transmembrane helix</keyword>
<dbReference type="InterPro" id="IPR036259">
    <property type="entry name" value="MFS_trans_sf"/>
</dbReference>
<reference evidence="8 9" key="1">
    <citation type="submission" date="2015-01" db="EMBL/GenBank/DDBJ databases">
        <title>Deinococcus soli/N5/whole genome sequencing.</title>
        <authorList>
            <person name="Kim M.K."/>
            <person name="Srinivasan S."/>
            <person name="Lee J.-J."/>
        </authorList>
    </citation>
    <scope>NUCLEOTIDE SEQUENCE [LARGE SCALE GENOMIC DNA]</scope>
    <source>
        <strain evidence="8 9">N5</strain>
    </source>
</reference>
<dbReference type="InterPro" id="IPR020846">
    <property type="entry name" value="MFS_dom"/>
</dbReference>
<dbReference type="Gene3D" id="1.20.1250.20">
    <property type="entry name" value="MFS general substrate transporter like domains"/>
    <property type="match status" value="2"/>
</dbReference>
<dbReference type="InterPro" id="IPR011701">
    <property type="entry name" value="MFS"/>
</dbReference>
<dbReference type="SUPFAM" id="SSF103473">
    <property type="entry name" value="MFS general substrate transporter"/>
    <property type="match status" value="1"/>
</dbReference>
<feature type="transmembrane region" description="Helical" evidence="6">
    <location>
        <begin position="253"/>
        <end position="275"/>
    </location>
</feature>
<feature type="domain" description="Major facilitator superfamily (MFS) profile" evidence="7">
    <location>
        <begin position="15"/>
        <end position="401"/>
    </location>
</feature>
<protein>
    <submittedName>
        <fullName evidence="8">MFS transporter</fullName>
    </submittedName>
</protein>
<gene>
    <name evidence="8" type="ORF">SY84_14650</name>
</gene>
<comment type="subcellular location">
    <subcellularLocation>
        <location evidence="1">Cell membrane</location>
        <topology evidence="1">Multi-pass membrane protein</topology>
    </subcellularLocation>
</comment>
<dbReference type="PROSITE" id="PS50850">
    <property type="entry name" value="MFS"/>
    <property type="match status" value="1"/>
</dbReference>
<dbReference type="EMBL" id="CP011389">
    <property type="protein sequence ID" value="AKH18050.1"/>
    <property type="molecule type" value="Genomic_DNA"/>
</dbReference>
<evidence type="ECO:0000256" key="5">
    <source>
        <dbReference type="ARBA" id="ARBA00023136"/>
    </source>
</evidence>
<dbReference type="GO" id="GO:0022857">
    <property type="term" value="F:transmembrane transporter activity"/>
    <property type="evidence" value="ECO:0007669"/>
    <property type="project" value="InterPro"/>
</dbReference>
<feature type="transmembrane region" description="Helical" evidence="6">
    <location>
        <begin position="312"/>
        <end position="331"/>
    </location>
</feature>
<evidence type="ECO:0000256" key="3">
    <source>
        <dbReference type="ARBA" id="ARBA00022692"/>
    </source>
</evidence>
<feature type="transmembrane region" description="Helical" evidence="6">
    <location>
        <begin position="375"/>
        <end position="396"/>
    </location>
</feature>
<dbReference type="OrthoDB" id="9781976at2"/>
<dbReference type="KEGG" id="dch:SY84_14650"/>
<dbReference type="PANTHER" id="PTHR43124:SF3">
    <property type="entry name" value="CHLORAMPHENICOL EFFLUX PUMP RV0191"/>
    <property type="match status" value="1"/>
</dbReference>
<feature type="transmembrane region" description="Helical" evidence="6">
    <location>
        <begin position="138"/>
        <end position="158"/>
    </location>
</feature>
<keyword evidence="9" id="KW-1185">Reference proteome</keyword>
<feature type="transmembrane region" description="Helical" evidence="6">
    <location>
        <begin position="53"/>
        <end position="75"/>
    </location>
</feature>
<evidence type="ECO:0000313" key="8">
    <source>
        <dbReference type="EMBL" id="AKH18050.1"/>
    </source>
</evidence>
<dbReference type="GO" id="GO:0005886">
    <property type="term" value="C:plasma membrane"/>
    <property type="evidence" value="ECO:0007669"/>
    <property type="project" value="UniProtKB-SubCell"/>
</dbReference>
<proteinExistence type="predicted"/>
<dbReference type="Proteomes" id="UP000034024">
    <property type="component" value="Chromosome"/>
</dbReference>
<keyword evidence="3 6" id="KW-0812">Transmembrane</keyword>
<dbReference type="AlphaFoldDB" id="A0A0F7JTJ1"/>
<sequence length="410" mass="41627">MTPPVPAARLSPTAALILLALSVVLGMSPWFSAAAALPQLREGWGLNAVQGSWLTLAVQLGFVLGAVLSAALNLADRAQPRVLIAVGALLAAGANAALLLHPGLWGALLARAGVGAALALVYPPALRAMSTYFSRGRGLALGVMVGALTLGSASPHLVNGLGGADWRVVVGVTSALAALGGLLALPVPPGPLATKAPPFRPAQAWRVLTARGPALATLGYLGHMWELYAMWTWFALFFGGVLSGAGQPDALRGAALATFGVVGVGALGCVVGGVLGDRWGRTRLTELSMWLSGGAALLLAGLLLWGDPPPGVVLALSLFWGFWIVADSAQFSTVISEIAPGPYVGTAMTAQLALGFTLTAVTIALVPLLLPRLGWAGLFALWSLGPLLGALAMRALRGTPDAARIAGGRG</sequence>
<evidence type="ECO:0000313" key="9">
    <source>
        <dbReference type="Proteomes" id="UP000034024"/>
    </source>
</evidence>
<evidence type="ECO:0000256" key="2">
    <source>
        <dbReference type="ARBA" id="ARBA00022475"/>
    </source>
</evidence>
<accession>A0A0F7JTJ1</accession>
<evidence type="ECO:0000256" key="1">
    <source>
        <dbReference type="ARBA" id="ARBA00004651"/>
    </source>
</evidence>
<evidence type="ECO:0000256" key="6">
    <source>
        <dbReference type="SAM" id="Phobius"/>
    </source>
</evidence>
<dbReference type="RefSeq" id="WP_046844617.1">
    <property type="nucleotide sequence ID" value="NZ_CP011389.1"/>
</dbReference>
<dbReference type="InterPro" id="IPR050189">
    <property type="entry name" value="MFS_Efflux_Transporters"/>
</dbReference>
<evidence type="ECO:0000256" key="4">
    <source>
        <dbReference type="ARBA" id="ARBA00022989"/>
    </source>
</evidence>
<dbReference type="PATRIC" id="fig|1309411.5.peg.2985"/>
<name>A0A0F7JTJ1_9DEIO</name>
<feature type="transmembrane region" description="Helical" evidence="6">
    <location>
        <begin position="164"/>
        <end position="185"/>
    </location>
</feature>
<keyword evidence="2" id="KW-1003">Cell membrane</keyword>
<keyword evidence="5 6" id="KW-0472">Membrane</keyword>
<feature type="transmembrane region" description="Helical" evidence="6">
    <location>
        <begin position="82"/>
        <end position="100"/>
    </location>
</feature>
<feature type="transmembrane region" description="Helical" evidence="6">
    <location>
        <begin position="343"/>
        <end position="369"/>
    </location>
</feature>
<dbReference type="Pfam" id="PF07690">
    <property type="entry name" value="MFS_1"/>
    <property type="match status" value="1"/>
</dbReference>
<feature type="transmembrane region" description="Helical" evidence="6">
    <location>
        <begin position="227"/>
        <end position="247"/>
    </location>
</feature>
<dbReference type="PANTHER" id="PTHR43124">
    <property type="entry name" value="PURINE EFFLUX PUMP PBUE"/>
    <property type="match status" value="1"/>
</dbReference>